<evidence type="ECO:0000256" key="3">
    <source>
        <dbReference type="ARBA" id="ARBA00022475"/>
    </source>
</evidence>
<accession>A0A6P0H7L6</accession>
<dbReference type="InterPro" id="IPR050445">
    <property type="entry name" value="Bact_polysacc_biosynth/exp"/>
</dbReference>
<evidence type="ECO:0000313" key="10">
    <source>
        <dbReference type="EMBL" id="NEK94853.1"/>
    </source>
</evidence>
<feature type="compositionally biased region" description="Low complexity" evidence="7">
    <location>
        <begin position="371"/>
        <end position="402"/>
    </location>
</feature>
<evidence type="ECO:0000313" key="11">
    <source>
        <dbReference type="EMBL" id="NEN51741.1"/>
    </source>
</evidence>
<evidence type="ECO:0000256" key="8">
    <source>
        <dbReference type="SAM" id="Phobius"/>
    </source>
</evidence>
<evidence type="ECO:0000256" key="4">
    <source>
        <dbReference type="ARBA" id="ARBA00022692"/>
    </source>
</evidence>
<reference evidence="11 13" key="2">
    <citation type="submission" date="2020-02" db="EMBL/GenBank/DDBJ databases">
        <title>The WGS of Modestobacter muralis DSM 100205.</title>
        <authorList>
            <person name="Jiang Z."/>
        </authorList>
    </citation>
    <scope>NUCLEOTIDE SEQUENCE [LARGE SCALE GENOMIC DNA]</scope>
    <source>
        <strain evidence="11 13">DSM 100205</strain>
    </source>
</reference>
<dbReference type="Pfam" id="PF02706">
    <property type="entry name" value="Wzz"/>
    <property type="match status" value="1"/>
</dbReference>
<dbReference type="RefSeq" id="WP_163611422.1">
    <property type="nucleotide sequence ID" value="NZ_JAAGWB010000035.1"/>
</dbReference>
<evidence type="ECO:0000256" key="5">
    <source>
        <dbReference type="ARBA" id="ARBA00022989"/>
    </source>
</evidence>
<keyword evidence="4 8" id="KW-0812">Transmembrane</keyword>
<dbReference type="GO" id="GO:0005886">
    <property type="term" value="C:plasma membrane"/>
    <property type="evidence" value="ECO:0007669"/>
    <property type="project" value="UniProtKB-SubCell"/>
</dbReference>
<evidence type="ECO:0000256" key="7">
    <source>
        <dbReference type="SAM" id="MobiDB-lite"/>
    </source>
</evidence>
<dbReference type="EMBL" id="JAAGWB010000035">
    <property type="protein sequence ID" value="NEN51741.1"/>
    <property type="molecule type" value="Genomic_DNA"/>
</dbReference>
<evidence type="ECO:0000256" key="1">
    <source>
        <dbReference type="ARBA" id="ARBA00004651"/>
    </source>
</evidence>
<comment type="similarity">
    <text evidence="2">Belongs to the CpsC/CapA family.</text>
</comment>
<proteinExistence type="inferred from homology"/>
<dbReference type="Proteomes" id="UP000471152">
    <property type="component" value="Unassembled WGS sequence"/>
</dbReference>
<dbReference type="PANTHER" id="PTHR32309">
    <property type="entry name" value="TYROSINE-PROTEIN KINASE"/>
    <property type="match status" value="1"/>
</dbReference>
<sequence>MELRDYVGALRRHWRAGVGTLLACLLVAGAVLLFAPRTYQATAQVFVSSSAEGTASPQFISARVESYPDVAVSAAVLAPAEAELRTGLTVPQLRGHLSAANPADTSQINVTATFADPDTAAAVANAVAEQFTDVVEELEQPGTKTSPVALTVTNPATAPAGPTTPQTLPVLALGLVVGLFLGLAAAIVRSRLDPTVHDEDGVRQAWGADPGLSVLSAPAGRRRGALSGRPAATLARRLDLLGADRPGSLLVLSPSPEEQEAATAFAADLARELSVRDVPAVLDGAAPAADPSGAAPVSVSVTDPLAPVATWRRAAGSSVVLVVPTGRVVAADLTEVRTLLGEVGATALAVVLTPPTPRRRPAPAIDTGTDPAGAAPGTPTVVPAPRAAATRSRSPRATPAPR</sequence>
<dbReference type="AlphaFoldDB" id="A0A6P0H7L6"/>
<gene>
    <name evidence="11" type="ORF">G3R41_12480</name>
    <name evidence="10" type="ORF">GCU67_11825</name>
</gene>
<keyword evidence="5 8" id="KW-1133">Transmembrane helix</keyword>
<keyword evidence="3" id="KW-1003">Cell membrane</keyword>
<evidence type="ECO:0000313" key="12">
    <source>
        <dbReference type="Proteomes" id="UP000468828"/>
    </source>
</evidence>
<feature type="region of interest" description="Disordered" evidence="7">
    <location>
        <begin position="354"/>
        <end position="402"/>
    </location>
</feature>
<dbReference type="Proteomes" id="UP000468828">
    <property type="component" value="Unassembled WGS sequence"/>
</dbReference>
<evidence type="ECO:0000256" key="2">
    <source>
        <dbReference type="ARBA" id="ARBA00006683"/>
    </source>
</evidence>
<dbReference type="GO" id="GO:0004713">
    <property type="term" value="F:protein tyrosine kinase activity"/>
    <property type="evidence" value="ECO:0007669"/>
    <property type="project" value="TreeGrafter"/>
</dbReference>
<reference evidence="10 12" key="1">
    <citation type="submission" date="2020-01" db="EMBL/GenBank/DDBJ databases">
        <title>the WGS Modestobacter muralis CPCC 204518.</title>
        <authorList>
            <person name="Jiang Z."/>
        </authorList>
    </citation>
    <scope>NUCLEOTIDE SEQUENCE [LARGE SCALE GENOMIC DNA]</scope>
    <source>
        <strain evidence="10 12">DSM 100205</strain>
    </source>
</reference>
<name>A0A6P0H7L6_9ACTN</name>
<dbReference type="PANTHER" id="PTHR32309:SF13">
    <property type="entry name" value="FERRIC ENTEROBACTIN TRANSPORT PROTEIN FEPE"/>
    <property type="match status" value="1"/>
</dbReference>
<dbReference type="InterPro" id="IPR003856">
    <property type="entry name" value="LPS_length_determ_N"/>
</dbReference>
<evidence type="ECO:0000256" key="6">
    <source>
        <dbReference type="ARBA" id="ARBA00023136"/>
    </source>
</evidence>
<evidence type="ECO:0000259" key="9">
    <source>
        <dbReference type="Pfam" id="PF02706"/>
    </source>
</evidence>
<comment type="subcellular location">
    <subcellularLocation>
        <location evidence="1">Cell membrane</location>
        <topology evidence="1">Multi-pass membrane protein</topology>
    </subcellularLocation>
</comment>
<organism evidence="11 13">
    <name type="scientific">Modestobacter muralis</name>
    <dbReference type="NCBI Taxonomy" id="1608614"/>
    <lineage>
        <taxon>Bacteria</taxon>
        <taxon>Bacillati</taxon>
        <taxon>Actinomycetota</taxon>
        <taxon>Actinomycetes</taxon>
        <taxon>Geodermatophilales</taxon>
        <taxon>Geodermatophilaceae</taxon>
        <taxon>Modestobacter</taxon>
    </lineage>
</organism>
<keyword evidence="12" id="KW-1185">Reference proteome</keyword>
<dbReference type="EMBL" id="JAAGWH010000033">
    <property type="protein sequence ID" value="NEK94853.1"/>
    <property type="molecule type" value="Genomic_DNA"/>
</dbReference>
<feature type="domain" description="Polysaccharide chain length determinant N-terminal" evidence="9">
    <location>
        <begin position="2"/>
        <end position="59"/>
    </location>
</feature>
<protein>
    <recommendedName>
        <fullName evidence="9">Polysaccharide chain length determinant N-terminal domain-containing protein</fullName>
    </recommendedName>
</protein>
<comment type="caution">
    <text evidence="11">The sequence shown here is derived from an EMBL/GenBank/DDBJ whole genome shotgun (WGS) entry which is preliminary data.</text>
</comment>
<keyword evidence="6 8" id="KW-0472">Membrane</keyword>
<evidence type="ECO:0000313" key="13">
    <source>
        <dbReference type="Proteomes" id="UP000471152"/>
    </source>
</evidence>
<feature type="transmembrane region" description="Helical" evidence="8">
    <location>
        <begin position="168"/>
        <end position="188"/>
    </location>
</feature>